<dbReference type="GO" id="GO:0009279">
    <property type="term" value="C:cell outer membrane"/>
    <property type="evidence" value="ECO:0007669"/>
    <property type="project" value="TreeGrafter"/>
</dbReference>
<dbReference type="InterPro" id="IPR011050">
    <property type="entry name" value="Pectin_lyase_fold/virulence"/>
</dbReference>
<protein>
    <recommendedName>
        <fullName evidence="5">Pectinesterase catalytic domain-containing protein</fullName>
    </recommendedName>
</protein>
<dbReference type="Gene3D" id="2.160.20.10">
    <property type="entry name" value="Single-stranded right-handed beta-helix, Pectin lyase-like"/>
    <property type="match status" value="1"/>
</dbReference>
<dbReference type="EMBL" id="CP011390">
    <property type="protein sequence ID" value="ANE49710.1"/>
    <property type="molecule type" value="Genomic_DNA"/>
</dbReference>
<keyword evidence="7" id="KW-1185">Reference proteome</keyword>
<feature type="domain" description="Pectinesterase catalytic" evidence="5">
    <location>
        <begin position="29"/>
        <end position="147"/>
    </location>
</feature>
<evidence type="ECO:0000313" key="7">
    <source>
        <dbReference type="Proteomes" id="UP000077177"/>
    </source>
</evidence>
<reference evidence="6 7" key="2">
    <citation type="journal article" date="2016" name="Int. J. Syst. Evol. Microbiol.">
        <title>Flavisolibacter tropicus sp. nov., isolated from tropical soil.</title>
        <authorList>
            <person name="Lee J.J."/>
            <person name="Kang M.S."/>
            <person name="Kim G.S."/>
            <person name="Lee C.S."/>
            <person name="Lim S."/>
            <person name="Lee J."/>
            <person name="Roh S.H."/>
            <person name="Kang H."/>
            <person name="Ha J.M."/>
            <person name="Bae S."/>
            <person name="Jung H.Y."/>
            <person name="Kim M.K."/>
        </authorList>
    </citation>
    <scope>NUCLEOTIDE SEQUENCE [LARGE SCALE GENOMIC DNA]</scope>
    <source>
        <strain evidence="6 7">LCS9</strain>
    </source>
</reference>
<reference evidence="7" key="1">
    <citation type="submission" date="2015-01" db="EMBL/GenBank/DDBJ databases">
        <title>Flavisolibacter sp./LCS9/ whole genome sequencing.</title>
        <authorList>
            <person name="Kim M.K."/>
            <person name="Srinivasan S."/>
            <person name="Lee J.-J."/>
        </authorList>
    </citation>
    <scope>NUCLEOTIDE SEQUENCE [LARGE SCALE GENOMIC DNA]</scope>
    <source>
        <strain evidence="7">LCS9</strain>
    </source>
</reference>
<keyword evidence="3" id="KW-0063">Aspartyl esterase</keyword>
<evidence type="ECO:0000256" key="2">
    <source>
        <dbReference type="ARBA" id="ARBA00022801"/>
    </source>
</evidence>
<organism evidence="6 7">
    <name type="scientific">Flavisolibacter tropicus</name>
    <dbReference type="NCBI Taxonomy" id="1492898"/>
    <lineage>
        <taxon>Bacteria</taxon>
        <taxon>Pseudomonadati</taxon>
        <taxon>Bacteroidota</taxon>
        <taxon>Chitinophagia</taxon>
        <taxon>Chitinophagales</taxon>
        <taxon>Chitinophagaceae</taxon>
        <taxon>Flavisolibacter</taxon>
    </lineage>
</organism>
<dbReference type="GO" id="GO:0030599">
    <property type="term" value="F:pectinesterase activity"/>
    <property type="evidence" value="ECO:0007669"/>
    <property type="project" value="InterPro"/>
</dbReference>
<keyword evidence="4" id="KW-0732">Signal</keyword>
<keyword evidence="2" id="KW-0378">Hydrolase</keyword>
<dbReference type="Pfam" id="PF01095">
    <property type="entry name" value="Pectinesterase"/>
    <property type="match status" value="1"/>
</dbReference>
<dbReference type="AlphaFoldDB" id="A0A172TRQ2"/>
<dbReference type="PANTHER" id="PTHR31321:SF57">
    <property type="entry name" value="PECTINESTERASE 53-RELATED"/>
    <property type="match status" value="1"/>
</dbReference>
<dbReference type="OrthoDB" id="9804686at2"/>
<dbReference type="GO" id="GO:0042545">
    <property type="term" value="P:cell wall modification"/>
    <property type="evidence" value="ECO:0007669"/>
    <property type="project" value="InterPro"/>
</dbReference>
<gene>
    <name evidence="6" type="ORF">SY85_03565</name>
</gene>
<dbReference type="InterPro" id="IPR032342">
    <property type="entry name" value="DUF4861"/>
</dbReference>
<sequence>MRTIFSIIAVVFCLLTTTTILAKQPPVRIVVDAYGKGDYKTIQGAINSLPDSATTPRVIYIRNGVYNEKLYIEKHNLILLGEDREKTIITQAIARDAWRCLHNEDWGVATINTDGNDLTFQNLTITNSFGFDWKGDETIPCATDTVAHQKTISKSGHQMALRTMNSTRLKAINCRFRAFGGDTVSPWNVQEGMFYFKDCIMEGGVDFYCPRGWAWAENCHFISHTGVAAIWHDGSRFEDSKTVLKNCTFEGFDGFNLGRYHRDAQFYLIDCTFPQNMADKDIYLVPTPNTILWGRRVYYYNCHRTGGDYAWHKDNLNTAKGAPTSDQITTSWLFTGRWQPEAAPAEAKAHARLRKKMADGSYGPILKKDVMPANLQANDFSKVAIPYYQTEGPAWENDKVGFRIYLDVRNGKDIFGKTTAALVMDTVGTYGDKYYHHFDPRWGMDVLKVGKSLGAGSLAIQVKTNAGKDTLIRLGENVGQTLYQLVKDEASVAVIRLHYKNWKVLNRTYNLTEEISIRPGTYYYESKITMTGLKGDEKLVTGIVNLKSKQSYSLENNNYKVLFTHDKQSENDDYLGMAVKVSTKYNPVFGQTSNEGDGILNTYTVSMDIKNNQPVQFQFYACWEKTDMNFANKTYFQNFLLEQEATAIIKKSL</sequence>
<feature type="chain" id="PRO_5011118369" description="Pectinesterase catalytic domain-containing protein" evidence="4">
    <location>
        <begin position="23"/>
        <end position="653"/>
    </location>
</feature>
<evidence type="ECO:0000256" key="3">
    <source>
        <dbReference type="ARBA" id="ARBA00023085"/>
    </source>
</evidence>
<accession>A0A172TRQ2</accession>
<dbReference type="InterPro" id="IPR000070">
    <property type="entry name" value="Pectinesterase_cat"/>
</dbReference>
<proteinExistence type="inferred from homology"/>
<dbReference type="Proteomes" id="UP000077177">
    <property type="component" value="Chromosome"/>
</dbReference>
<evidence type="ECO:0000256" key="4">
    <source>
        <dbReference type="SAM" id="SignalP"/>
    </source>
</evidence>
<comment type="similarity">
    <text evidence="1">Belongs to the pectinesterase family.</text>
</comment>
<evidence type="ECO:0000313" key="6">
    <source>
        <dbReference type="EMBL" id="ANE49710.1"/>
    </source>
</evidence>
<dbReference type="SUPFAM" id="SSF51126">
    <property type="entry name" value="Pectin lyase-like"/>
    <property type="match status" value="1"/>
</dbReference>
<dbReference type="Pfam" id="PF16153">
    <property type="entry name" value="DUF4861"/>
    <property type="match status" value="1"/>
</dbReference>
<dbReference type="RefSeq" id="WP_066401844.1">
    <property type="nucleotide sequence ID" value="NZ_CP011390.1"/>
</dbReference>
<evidence type="ECO:0000256" key="1">
    <source>
        <dbReference type="ARBA" id="ARBA00008891"/>
    </source>
</evidence>
<name>A0A172TRQ2_9BACT</name>
<dbReference type="InterPro" id="IPR012334">
    <property type="entry name" value="Pectin_lyas_fold"/>
</dbReference>
<dbReference type="STRING" id="1492898.SY85_03565"/>
<dbReference type="PANTHER" id="PTHR31321">
    <property type="entry name" value="ACYL-COA THIOESTER HYDROLASE YBHC-RELATED"/>
    <property type="match status" value="1"/>
</dbReference>
<feature type="signal peptide" evidence="4">
    <location>
        <begin position="1"/>
        <end position="22"/>
    </location>
</feature>
<dbReference type="KEGG" id="fla:SY85_03565"/>
<evidence type="ECO:0000259" key="5">
    <source>
        <dbReference type="Pfam" id="PF01095"/>
    </source>
</evidence>